<reference evidence="1" key="1">
    <citation type="submission" date="2013-01" db="EMBL/GenBank/DDBJ databases">
        <title>Genome assembly of Mariniradius saccharolyticus AK6.</title>
        <authorList>
            <person name="Vaidya B."/>
            <person name="Khatri I."/>
            <person name="Tanuku N.R.S."/>
            <person name="Subramanian S."/>
            <person name="Pinnaka A."/>
        </authorList>
    </citation>
    <scope>NUCLEOTIDE SEQUENCE [LARGE SCALE GENOMIC DNA]</scope>
    <source>
        <strain evidence="1">AK6</strain>
    </source>
</reference>
<accession>M7Y5P5</accession>
<proteinExistence type="predicted"/>
<protein>
    <submittedName>
        <fullName evidence="1">Uncharacterized protein</fullName>
    </submittedName>
</protein>
<dbReference type="Proteomes" id="UP000010953">
    <property type="component" value="Unassembled WGS sequence"/>
</dbReference>
<evidence type="ECO:0000313" key="1">
    <source>
        <dbReference type="EMBL" id="EMS32581.1"/>
    </source>
</evidence>
<evidence type="ECO:0000313" key="2">
    <source>
        <dbReference type="Proteomes" id="UP000010953"/>
    </source>
</evidence>
<comment type="caution">
    <text evidence="1">The sequence shown here is derived from an EMBL/GenBank/DDBJ whole genome shotgun (WGS) entry which is preliminary data.</text>
</comment>
<keyword evidence="2" id="KW-1185">Reference proteome</keyword>
<sequence>MAPNWAEGRKNENEYAFCSFLNGLIRGRVNYEFIMMNEQFGMRALPRGNGE</sequence>
<dbReference type="STRING" id="1239962.C943_01308"/>
<dbReference type="EMBL" id="AMZY02000013">
    <property type="protein sequence ID" value="EMS32581.1"/>
    <property type="molecule type" value="Genomic_DNA"/>
</dbReference>
<dbReference type="AlphaFoldDB" id="M7Y5P5"/>
<name>M7Y5P5_9BACT</name>
<gene>
    <name evidence="1" type="ORF">C943_01308</name>
</gene>
<organism evidence="1 2">
    <name type="scientific">Mariniradius saccharolyticus AK6</name>
    <dbReference type="NCBI Taxonomy" id="1239962"/>
    <lineage>
        <taxon>Bacteria</taxon>
        <taxon>Pseudomonadati</taxon>
        <taxon>Bacteroidota</taxon>
        <taxon>Cytophagia</taxon>
        <taxon>Cytophagales</taxon>
        <taxon>Cyclobacteriaceae</taxon>
        <taxon>Mariniradius</taxon>
    </lineage>
</organism>
<dbReference type="InParanoid" id="M7Y5P5"/>